<sequence>MRAIFGVLGLLVALGIVGLLVKKQLAATRQALPALALPASASPDGGATKPATAVQEQSQQVQQQYKQALEAAMQQARPVQDENK</sequence>
<proteinExistence type="predicted"/>
<evidence type="ECO:0000313" key="3">
    <source>
        <dbReference type="Proteomes" id="UP001596084"/>
    </source>
</evidence>
<evidence type="ECO:0000313" key="2">
    <source>
        <dbReference type="EMBL" id="MFC5522796.1"/>
    </source>
</evidence>
<dbReference type="EMBL" id="JBHSMX010000058">
    <property type="protein sequence ID" value="MFC5522796.1"/>
    <property type="molecule type" value="Genomic_DNA"/>
</dbReference>
<keyword evidence="3" id="KW-1185">Reference proteome</keyword>
<protein>
    <submittedName>
        <fullName evidence="2">Uncharacterized protein</fullName>
    </submittedName>
</protein>
<evidence type="ECO:0000256" key="1">
    <source>
        <dbReference type="SAM" id="MobiDB-lite"/>
    </source>
</evidence>
<dbReference type="RefSeq" id="WP_068835433.1">
    <property type="nucleotide sequence ID" value="NZ_JBHSMX010000058.1"/>
</dbReference>
<comment type="caution">
    <text evidence="2">The sequence shown here is derived from an EMBL/GenBank/DDBJ whole genome shotgun (WGS) entry which is preliminary data.</text>
</comment>
<accession>A0ABW0QD73</accession>
<dbReference type="Proteomes" id="UP001596084">
    <property type="component" value="Unassembled WGS sequence"/>
</dbReference>
<feature type="region of interest" description="Disordered" evidence="1">
    <location>
        <begin position="38"/>
        <end position="60"/>
    </location>
</feature>
<organism evidence="2 3">
    <name type="scientific">Polaromonas jejuensis</name>
    <dbReference type="NCBI Taxonomy" id="457502"/>
    <lineage>
        <taxon>Bacteria</taxon>
        <taxon>Pseudomonadati</taxon>
        <taxon>Pseudomonadota</taxon>
        <taxon>Betaproteobacteria</taxon>
        <taxon>Burkholderiales</taxon>
        <taxon>Comamonadaceae</taxon>
        <taxon>Polaromonas</taxon>
    </lineage>
</organism>
<name>A0ABW0QD73_9BURK</name>
<gene>
    <name evidence="2" type="ORF">ACFPP7_18055</name>
</gene>
<reference evidence="3" key="1">
    <citation type="journal article" date="2019" name="Int. J. Syst. Evol. Microbiol.">
        <title>The Global Catalogue of Microorganisms (GCM) 10K type strain sequencing project: providing services to taxonomists for standard genome sequencing and annotation.</title>
        <authorList>
            <consortium name="The Broad Institute Genomics Platform"/>
            <consortium name="The Broad Institute Genome Sequencing Center for Infectious Disease"/>
            <person name="Wu L."/>
            <person name="Ma J."/>
        </authorList>
    </citation>
    <scope>NUCLEOTIDE SEQUENCE [LARGE SCALE GENOMIC DNA]</scope>
    <source>
        <strain evidence="3">CGMCC 4.7277</strain>
    </source>
</reference>